<proteinExistence type="predicted"/>
<evidence type="ECO:0000259" key="1">
    <source>
        <dbReference type="Pfam" id="PF15919"/>
    </source>
</evidence>
<name>A0ABX1HKI6_9BACT</name>
<gene>
    <name evidence="2" type="ORF">HBN54_002140</name>
</gene>
<dbReference type="SUPFAM" id="SSF143100">
    <property type="entry name" value="TTHA1013/TTHA0281-like"/>
    <property type="match status" value="1"/>
</dbReference>
<dbReference type="PANTHER" id="PTHR34504">
    <property type="entry name" value="ANTITOXIN HICB"/>
    <property type="match status" value="1"/>
</dbReference>
<organism evidence="2 3">
    <name type="scientific">Hymenobacter artigasi</name>
    <dbReference type="NCBI Taxonomy" id="2719616"/>
    <lineage>
        <taxon>Bacteria</taxon>
        <taxon>Pseudomonadati</taxon>
        <taxon>Bacteroidota</taxon>
        <taxon>Cytophagia</taxon>
        <taxon>Cytophagales</taxon>
        <taxon>Hymenobacteraceae</taxon>
        <taxon>Hymenobacter</taxon>
    </lineage>
</organism>
<sequence>MFDPHHYPVVLYWSAEDQAFIVEVPDLPGCMADGPTQEAALANVLVIIQEWMDFAHELGREIPAPRERLQIAA</sequence>
<feature type="domain" description="HicB-like antitoxin of toxin-antitoxin system" evidence="1">
    <location>
        <begin position="7"/>
        <end position="67"/>
    </location>
</feature>
<accession>A0ABX1HKI6</accession>
<dbReference type="EMBL" id="JAAVTK010000005">
    <property type="protein sequence ID" value="NKI89542.1"/>
    <property type="molecule type" value="Genomic_DNA"/>
</dbReference>
<comment type="caution">
    <text evidence="2">The sequence shown here is derived from an EMBL/GenBank/DDBJ whole genome shotgun (WGS) entry which is preliminary data.</text>
</comment>
<dbReference type="Proteomes" id="UP000717634">
    <property type="component" value="Unassembled WGS sequence"/>
</dbReference>
<dbReference type="InterPro" id="IPR031807">
    <property type="entry name" value="HicB-like"/>
</dbReference>
<dbReference type="InterPro" id="IPR051404">
    <property type="entry name" value="TA_system_antitoxin"/>
</dbReference>
<dbReference type="Pfam" id="PF15919">
    <property type="entry name" value="HicB_lk_antitox"/>
    <property type="match status" value="1"/>
</dbReference>
<dbReference type="Gene3D" id="3.30.160.250">
    <property type="match status" value="1"/>
</dbReference>
<dbReference type="InterPro" id="IPR035069">
    <property type="entry name" value="TTHA1013/TTHA0281-like"/>
</dbReference>
<dbReference type="RefSeq" id="WP_168673158.1">
    <property type="nucleotide sequence ID" value="NZ_JAAVTK010000005.1"/>
</dbReference>
<evidence type="ECO:0000313" key="3">
    <source>
        <dbReference type="Proteomes" id="UP000717634"/>
    </source>
</evidence>
<evidence type="ECO:0000313" key="2">
    <source>
        <dbReference type="EMBL" id="NKI89542.1"/>
    </source>
</evidence>
<reference evidence="2 3" key="1">
    <citation type="submission" date="2020-03" db="EMBL/GenBank/DDBJ databases">
        <title>Genomic Encyclopedia of Type Strains, Phase IV (KMG-V): Genome sequencing to study the core and pangenomes of soil and plant-associated prokaryotes.</title>
        <authorList>
            <person name="Whitman W."/>
        </authorList>
    </citation>
    <scope>NUCLEOTIDE SEQUENCE [LARGE SCALE GENOMIC DNA]</scope>
    <source>
        <strain evidence="2 3">1B</strain>
    </source>
</reference>
<protein>
    <submittedName>
        <fullName evidence="2">RNase H-like HicB family nuclease</fullName>
    </submittedName>
</protein>
<dbReference type="PANTHER" id="PTHR34504:SF2">
    <property type="entry name" value="UPF0150 PROTEIN SSL0259"/>
    <property type="match status" value="1"/>
</dbReference>
<keyword evidence="3" id="KW-1185">Reference proteome</keyword>